<sequence>MANQKQIGSSLTVLLVSDLKRSQQFYRERLGFNVTDWWAERDGLQGIALKLLQAPDPSAVRPNPVAQGESRAYDVYAYVENWAALDSLYEEFRSKDVVISGEPVIYPDGGPWKEFVIQDCDGYGLAFGGIDDPKKEG</sequence>
<evidence type="ECO:0000313" key="2">
    <source>
        <dbReference type="EMBL" id="MFB0847191.1"/>
    </source>
</evidence>
<dbReference type="SUPFAM" id="SSF54593">
    <property type="entry name" value="Glyoxalase/Bleomycin resistance protein/Dihydroxybiphenyl dioxygenase"/>
    <property type="match status" value="1"/>
</dbReference>
<reference evidence="2 3" key="1">
    <citation type="submission" date="2024-09" db="EMBL/GenBank/DDBJ databases">
        <authorList>
            <person name="Makale K.P.P."/>
            <person name="Makhzoum A."/>
            <person name="Rantong G."/>
            <person name="Rahube T.O."/>
        </authorList>
    </citation>
    <scope>NUCLEOTIDE SEQUENCE [LARGE SCALE GENOMIC DNA]</scope>
    <source>
        <strain evidence="2 3">KM_D13</strain>
    </source>
</reference>
<evidence type="ECO:0000259" key="1">
    <source>
        <dbReference type="PROSITE" id="PS51819"/>
    </source>
</evidence>
<dbReference type="InterPro" id="IPR029068">
    <property type="entry name" value="Glyas_Bleomycin-R_OHBP_Dase"/>
</dbReference>
<evidence type="ECO:0000313" key="3">
    <source>
        <dbReference type="Proteomes" id="UP001575622"/>
    </source>
</evidence>
<accession>A0ABV4VC53</accession>
<dbReference type="Gene3D" id="3.10.180.10">
    <property type="entry name" value="2,3-Dihydroxybiphenyl 1,2-Dioxygenase, domain 1"/>
    <property type="match status" value="1"/>
</dbReference>
<keyword evidence="3" id="KW-1185">Reference proteome</keyword>
<proteinExistence type="predicted"/>
<feature type="domain" description="VOC" evidence="1">
    <location>
        <begin position="8"/>
        <end position="130"/>
    </location>
</feature>
<dbReference type="EMBL" id="JBHDLN010000032">
    <property type="protein sequence ID" value="MFB0847191.1"/>
    <property type="molecule type" value="Genomic_DNA"/>
</dbReference>
<comment type="caution">
    <text evidence="2">The sequence shown here is derived from an EMBL/GenBank/DDBJ whole genome shotgun (WGS) entry which is preliminary data.</text>
</comment>
<dbReference type="InterPro" id="IPR037523">
    <property type="entry name" value="VOC_core"/>
</dbReference>
<dbReference type="Pfam" id="PF00903">
    <property type="entry name" value="Glyoxalase"/>
    <property type="match status" value="1"/>
</dbReference>
<organism evidence="2 3">
    <name type="scientific">Paenibacillus oleatilyticus</name>
    <dbReference type="NCBI Taxonomy" id="2594886"/>
    <lineage>
        <taxon>Bacteria</taxon>
        <taxon>Bacillati</taxon>
        <taxon>Bacillota</taxon>
        <taxon>Bacilli</taxon>
        <taxon>Bacillales</taxon>
        <taxon>Paenibacillaceae</taxon>
        <taxon>Paenibacillus</taxon>
    </lineage>
</organism>
<gene>
    <name evidence="2" type="ORF">ACEU3E_34035</name>
</gene>
<dbReference type="InterPro" id="IPR004360">
    <property type="entry name" value="Glyas_Fos-R_dOase_dom"/>
</dbReference>
<dbReference type="RefSeq" id="WP_373957051.1">
    <property type="nucleotide sequence ID" value="NZ_JBHDLN010000032.1"/>
</dbReference>
<dbReference type="Proteomes" id="UP001575622">
    <property type="component" value="Unassembled WGS sequence"/>
</dbReference>
<name>A0ABV4VC53_9BACL</name>
<protein>
    <submittedName>
        <fullName evidence="2">VOC family protein</fullName>
    </submittedName>
</protein>
<dbReference type="PROSITE" id="PS51819">
    <property type="entry name" value="VOC"/>
    <property type="match status" value="1"/>
</dbReference>